<dbReference type="AlphaFoldDB" id="K1RD72"/>
<comment type="cofactor">
    <cofactor evidence="1">
        <name>Mn(2+)</name>
        <dbReference type="ChEBI" id="CHEBI:29035"/>
    </cofactor>
</comment>
<feature type="compositionally biased region" description="Basic and acidic residues" evidence="10">
    <location>
        <begin position="605"/>
        <end position="614"/>
    </location>
</feature>
<feature type="compositionally biased region" description="Acidic residues" evidence="10">
    <location>
        <begin position="366"/>
        <end position="377"/>
    </location>
</feature>
<keyword evidence="4" id="KW-0479">Metal-binding</keyword>
<feature type="region of interest" description="Disordered" evidence="10">
    <location>
        <begin position="183"/>
        <end position="412"/>
    </location>
</feature>
<feature type="compositionally biased region" description="Low complexity" evidence="10">
    <location>
        <begin position="250"/>
        <end position="264"/>
    </location>
</feature>
<organism evidence="12">
    <name type="scientific">Magallana gigas</name>
    <name type="common">Pacific oyster</name>
    <name type="synonym">Crassostrea gigas</name>
    <dbReference type="NCBI Taxonomy" id="29159"/>
    <lineage>
        <taxon>Eukaryota</taxon>
        <taxon>Metazoa</taxon>
        <taxon>Spiralia</taxon>
        <taxon>Lophotrochozoa</taxon>
        <taxon>Mollusca</taxon>
        <taxon>Bivalvia</taxon>
        <taxon>Autobranchia</taxon>
        <taxon>Pteriomorphia</taxon>
        <taxon>Ostreida</taxon>
        <taxon>Ostreoidea</taxon>
        <taxon>Ostreidae</taxon>
        <taxon>Magallana</taxon>
    </lineage>
</organism>
<evidence type="ECO:0000256" key="2">
    <source>
        <dbReference type="ARBA" id="ARBA00006702"/>
    </source>
</evidence>
<dbReference type="PROSITE" id="PS51746">
    <property type="entry name" value="PPM_2"/>
    <property type="match status" value="1"/>
</dbReference>
<keyword evidence="6" id="KW-0460">Magnesium</keyword>
<evidence type="ECO:0000256" key="9">
    <source>
        <dbReference type="RuleBase" id="RU003465"/>
    </source>
</evidence>
<proteinExistence type="inferred from homology"/>
<dbReference type="CDD" id="cd00143">
    <property type="entry name" value="PP2Cc"/>
    <property type="match status" value="2"/>
</dbReference>
<evidence type="ECO:0000256" key="3">
    <source>
        <dbReference type="ARBA" id="ARBA00013081"/>
    </source>
</evidence>
<dbReference type="GO" id="GO:0046872">
    <property type="term" value="F:metal ion binding"/>
    <property type="evidence" value="ECO:0007669"/>
    <property type="project" value="UniProtKB-KW"/>
</dbReference>
<dbReference type="PROSITE" id="PS01032">
    <property type="entry name" value="PPM_1"/>
    <property type="match status" value="1"/>
</dbReference>
<feature type="domain" description="PPM-type phosphatase" evidence="11">
    <location>
        <begin position="23"/>
        <end position="588"/>
    </location>
</feature>
<comment type="similarity">
    <text evidence="2 9">Belongs to the PP2C family.</text>
</comment>
<feature type="compositionally biased region" description="Polar residues" evidence="10">
    <location>
        <begin position="228"/>
        <end position="239"/>
    </location>
</feature>
<dbReference type="SMART" id="SM00332">
    <property type="entry name" value="PP2Cc"/>
    <property type="match status" value="1"/>
</dbReference>
<reference evidence="12" key="1">
    <citation type="journal article" date="2012" name="Nature">
        <title>The oyster genome reveals stress adaptation and complexity of shell formation.</title>
        <authorList>
            <person name="Zhang G."/>
            <person name="Fang X."/>
            <person name="Guo X."/>
            <person name="Li L."/>
            <person name="Luo R."/>
            <person name="Xu F."/>
            <person name="Yang P."/>
            <person name="Zhang L."/>
            <person name="Wang X."/>
            <person name="Qi H."/>
            <person name="Xiong Z."/>
            <person name="Que H."/>
            <person name="Xie Y."/>
            <person name="Holland P.W."/>
            <person name="Paps J."/>
            <person name="Zhu Y."/>
            <person name="Wu F."/>
            <person name="Chen Y."/>
            <person name="Wang J."/>
            <person name="Peng C."/>
            <person name="Meng J."/>
            <person name="Yang L."/>
            <person name="Liu J."/>
            <person name="Wen B."/>
            <person name="Zhang N."/>
            <person name="Huang Z."/>
            <person name="Zhu Q."/>
            <person name="Feng Y."/>
            <person name="Mount A."/>
            <person name="Hedgecock D."/>
            <person name="Xu Z."/>
            <person name="Liu Y."/>
            <person name="Domazet-Loso T."/>
            <person name="Du Y."/>
            <person name="Sun X."/>
            <person name="Zhang S."/>
            <person name="Liu B."/>
            <person name="Cheng P."/>
            <person name="Jiang X."/>
            <person name="Li J."/>
            <person name="Fan D."/>
            <person name="Wang W."/>
            <person name="Fu W."/>
            <person name="Wang T."/>
            <person name="Wang B."/>
            <person name="Zhang J."/>
            <person name="Peng Z."/>
            <person name="Li Y."/>
            <person name="Li N."/>
            <person name="Wang J."/>
            <person name="Chen M."/>
            <person name="He Y."/>
            <person name="Tan F."/>
            <person name="Song X."/>
            <person name="Zheng Q."/>
            <person name="Huang R."/>
            <person name="Yang H."/>
            <person name="Du X."/>
            <person name="Chen L."/>
            <person name="Yang M."/>
            <person name="Gaffney P.M."/>
            <person name="Wang S."/>
            <person name="Luo L."/>
            <person name="She Z."/>
            <person name="Ming Y."/>
            <person name="Huang W."/>
            <person name="Zhang S."/>
            <person name="Huang B."/>
            <person name="Zhang Y."/>
            <person name="Qu T."/>
            <person name="Ni P."/>
            <person name="Miao G."/>
            <person name="Wang J."/>
            <person name="Wang Q."/>
            <person name="Steinberg C.E."/>
            <person name="Wang H."/>
            <person name="Li N."/>
            <person name="Qian L."/>
            <person name="Zhang G."/>
            <person name="Li Y."/>
            <person name="Yang H."/>
            <person name="Liu X."/>
            <person name="Wang J."/>
            <person name="Yin Y."/>
            <person name="Wang J."/>
        </authorList>
    </citation>
    <scope>NUCLEOTIDE SEQUENCE [LARGE SCALE GENOMIC DNA]</scope>
    <source>
        <strain evidence="12">05x7-T-G4-1.051#20</strain>
    </source>
</reference>
<dbReference type="GO" id="GO:0004722">
    <property type="term" value="F:protein serine/threonine phosphatase activity"/>
    <property type="evidence" value="ECO:0007669"/>
    <property type="project" value="UniProtKB-EC"/>
</dbReference>
<evidence type="ECO:0000256" key="10">
    <source>
        <dbReference type="SAM" id="MobiDB-lite"/>
    </source>
</evidence>
<feature type="compositionally biased region" description="Basic and acidic residues" evidence="10">
    <location>
        <begin position="302"/>
        <end position="312"/>
    </location>
</feature>
<name>K1RD72_MAGGI</name>
<dbReference type="Gene3D" id="3.60.40.10">
    <property type="entry name" value="PPM-type phosphatase domain"/>
    <property type="match status" value="2"/>
</dbReference>
<keyword evidence="8" id="KW-0464">Manganese</keyword>
<dbReference type="SUPFAM" id="SSF81606">
    <property type="entry name" value="PP2C-like"/>
    <property type="match status" value="2"/>
</dbReference>
<sequence length="633" mass="69994">MGVYLSVPNTEKISIDKSTKKFRYGASSMQGWRVSQEDSHNCIDDLDEKTALFAVYDGHGGSEVAQYCSLHLPDFIKQHPLFKEGKLKEALEVGFLEFDQKLLEKEALNEMKILAGIDEEEDEEAKERIKTEADLLRSEADMPLEDLLAKYEGLPPPPRLLKKNKKNVNSPFLKGKKESKFTAMGSVETEEACTSSSAVETSWTRDNKLANGHAENENNINREKEQNESNQKLNDQASVSEGVKSSDVTSPQDSVQQCVSSSSDGPCESGVSSTMESGDVKQEASETDCVSTSSSAQSSESLKSESDTDPKSDVNMSDSTTTNAEDKLVKSSGVSDEEVPEEPKRKFRTKLSCSVEDSKNEADGNGAEDDQEEDEEGFEKQLEEDFDSDEEDEEVEFDRIKSTKGNRKPGQESGCTAILTLIQNNQIIVANVGDSRCVLSRAGKAIDLSEDHKPENSPERERIVAAGGKVTAEGRVNGGLNLSRALGDHFYKRNKEKSDKEQMITALPEIMTETIQEEDEFMVLACDGIWNAMTSQEVVDFVKEKINQPPYTECPSMICEKLFDYCLAPNTGGDGTGCDNMTCIIINFKDNLNNKRNSSTELENQPEKRPRLDVDETTQGFIPSNMGDCEADK</sequence>
<feature type="compositionally biased region" description="Acidic residues" evidence="10">
    <location>
        <begin position="384"/>
        <end position="396"/>
    </location>
</feature>
<dbReference type="Pfam" id="PF00481">
    <property type="entry name" value="PP2C"/>
    <property type="match status" value="2"/>
</dbReference>
<keyword evidence="5 9" id="KW-0378">Hydrolase</keyword>
<dbReference type="InterPro" id="IPR000222">
    <property type="entry name" value="PP2C_BS"/>
</dbReference>
<feature type="compositionally biased region" description="Polar residues" evidence="10">
    <location>
        <begin position="314"/>
        <end position="323"/>
    </location>
</feature>
<feature type="compositionally biased region" description="Low complexity" evidence="10">
    <location>
        <begin position="291"/>
        <end position="301"/>
    </location>
</feature>
<dbReference type="PANTHER" id="PTHR13832">
    <property type="entry name" value="PROTEIN PHOSPHATASE 2C"/>
    <property type="match status" value="1"/>
</dbReference>
<dbReference type="FunCoup" id="K1RD72">
    <property type="interactions" value="1715"/>
</dbReference>
<protein>
    <recommendedName>
        <fullName evidence="3">protein-serine/threonine phosphatase</fullName>
        <ecNumber evidence="3">3.1.3.16</ecNumber>
    </recommendedName>
</protein>
<evidence type="ECO:0000259" key="11">
    <source>
        <dbReference type="PROSITE" id="PS51746"/>
    </source>
</evidence>
<keyword evidence="7 9" id="KW-0904">Protein phosphatase</keyword>
<dbReference type="InParanoid" id="K1RD72"/>
<feature type="compositionally biased region" description="Basic and acidic residues" evidence="10">
    <location>
        <begin position="203"/>
        <end position="227"/>
    </location>
</feature>
<evidence type="ECO:0000256" key="1">
    <source>
        <dbReference type="ARBA" id="ARBA00001936"/>
    </source>
</evidence>
<gene>
    <name evidence="12" type="ORF">CGI_10025060</name>
</gene>
<accession>K1RD72</accession>
<dbReference type="InterPro" id="IPR015655">
    <property type="entry name" value="PP2C"/>
</dbReference>
<evidence type="ECO:0000256" key="4">
    <source>
        <dbReference type="ARBA" id="ARBA00022723"/>
    </source>
</evidence>
<dbReference type="HOGENOM" id="CLU_013173_13_1_1"/>
<dbReference type="InterPro" id="IPR036457">
    <property type="entry name" value="PPM-type-like_dom_sf"/>
</dbReference>
<feature type="region of interest" description="Disordered" evidence="10">
    <location>
        <begin position="595"/>
        <end position="633"/>
    </location>
</feature>
<evidence type="ECO:0000313" key="12">
    <source>
        <dbReference type="EMBL" id="EKC41604.1"/>
    </source>
</evidence>
<evidence type="ECO:0000256" key="8">
    <source>
        <dbReference type="ARBA" id="ARBA00023211"/>
    </source>
</evidence>
<evidence type="ECO:0000256" key="5">
    <source>
        <dbReference type="ARBA" id="ARBA00022801"/>
    </source>
</evidence>
<feature type="compositionally biased region" description="Polar residues" evidence="10">
    <location>
        <begin position="192"/>
        <end position="202"/>
    </location>
</feature>
<evidence type="ECO:0000256" key="7">
    <source>
        <dbReference type="ARBA" id="ARBA00022912"/>
    </source>
</evidence>
<dbReference type="InterPro" id="IPR001932">
    <property type="entry name" value="PPM-type_phosphatase-like_dom"/>
</dbReference>
<dbReference type="EMBL" id="JH818738">
    <property type="protein sequence ID" value="EKC41604.1"/>
    <property type="molecule type" value="Genomic_DNA"/>
</dbReference>
<evidence type="ECO:0000256" key="6">
    <source>
        <dbReference type="ARBA" id="ARBA00022842"/>
    </source>
</evidence>
<dbReference type="PANTHER" id="PTHR13832:SF803">
    <property type="entry name" value="PROTEIN PHOSPHATASE 1G"/>
    <property type="match status" value="1"/>
</dbReference>
<dbReference type="EC" id="3.1.3.16" evidence="3"/>